<protein>
    <submittedName>
        <fullName evidence="6">Peptide chain release factor 1</fullName>
    </submittedName>
</protein>
<proteinExistence type="inferred from homology"/>
<dbReference type="PANTHER" id="PTHR43804">
    <property type="entry name" value="LD18447P"/>
    <property type="match status" value="1"/>
</dbReference>
<keyword evidence="2" id="KW-0488">Methylation</keyword>
<dbReference type="Pfam" id="PF00472">
    <property type="entry name" value="RF-1"/>
    <property type="match status" value="1"/>
</dbReference>
<evidence type="ECO:0000313" key="6">
    <source>
        <dbReference type="EMBL" id="OHA50577.1"/>
    </source>
</evidence>
<accession>A0A1G2PQG9</accession>
<dbReference type="Pfam" id="PF03462">
    <property type="entry name" value="PCRF"/>
    <property type="match status" value="1"/>
</dbReference>
<evidence type="ECO:0000256" key="1">
    <source>
        <dbReference type="ARBA" id="ARBA00010835"/>
    </source>
</evidence>
<sequence length="346" mass="39502">MTIQLKSLEELKKEYAEVEKQLSDPELFSRPADIADLGRKLKELNQQIRSIEEKQKIELDIEDVKKILSGEQDLELRALAEQEKETLEKKLALLTSDHLQNNKEEMEGVVMEIRPGAGGDEAALFTTEIARMYIRFAEKSGWRVQSIGENDTSIVGQKEAIFIIRGKGAYKKLKNELGVHRVQRIPETEKNGRLHTSTVTVVVIPEAHETDLEIKPQDIRVDFQRATGPGGQNVNKRETAIRLVHLPTGIIVTSQKERTQQSNKDAAMSILRSKLLALKKEEEAKTKSEIRKTQIGTGDRSDKIRTYNFPQDRVTDHRIKKSWHNINGIMEGNIEEMVQELYETKE</sequence>
<dbReference type="GO" id="GO:0003747">
    <property type="term" value="F:translation release factor activity"/>
    <property type="evidence" value="ECO:0007669"/>
    <property type="project" value="InterPro"/>
</dbReference>
<evidence type="ECO:0000259" key="5">
    <source>
        <dbReference type="PROSITE" id="PS00745"/>
    </source>
</evidence>
<dbReference type="InterPro" id="IPR045853">
    <property type="entry name" value="Pep_chain_release_fac_I_sf"/>
</dbReference>
<dbReference type="Gene3D" id="6.10.140.1950">
    <property type="match status" value="1"/>
</dbReference>
<evidence type="ECO:0000256" key="2">
    <source>
        <dbReference type="ARBA" id="ARBA00022481"/>
    </source>
</evidence>
<dbReference type="GO" id="GO:0005737">
    <property type="term" value="C:cytoplasm"/>
    <property type="evidence" value="ECO:0007669"/>
    <property type="project" value="UniProtKB-ARBA"/>
</dbReference>
<feature type="domain" description="Prokaryotic-type class I peptide chain release factors" evidence="5">
    <location>
        <begin position="225"/>
        <end position="241"/>
    </location>
</feature>
<evidence type="ECO:0000256" key="4">
    <source>
        <dbReference type="SAM" id="Coils"/>
    </source>
</evidence>
<dbReference type="SUPFAM" id="SSF75620">
    <property type="entry name" value="Release factor"/>
    <property type="match status" value="1"/>
</dbReference>
<evidence type="ECO:0000256" key="3">
    <source>
        <dbReference type="ARBA" id="ARBA00022917"/>
    </source>
</evidence>
<feature type="coiled-coil region" evidence="4">
    <location>
        <begin position="1"/>
        <end position="97"/>
    </location>
</feature>
<dbReference type="EMBL" id="MHSW01000034">
    <property type="protein sequence ID" value="OHA50577.1"/>
    <property type="molecule type" value="Genomic_DNA"/>
</dbReference>
<dbReference type="InterPro" id="IPR005139">
    <property type="entry name" value="PCRF"/>
</dbReference>
<comment type="caution">
    <text evidence="6">The sequence shown here is derived from an EMBL/GenBank/DDBJ whole genome shotgun (WGS) entry which is preliminary data.</text>
</comment>
<dbReference type="PROSITE" id="PS00745">
    <property type="entry name" value="RF_PROK_I"/>
    <property type="match status" value="1"/>
</dbReference>
<dbReference type="InterPro" id="IPR050057">
    <property type="entry name" value="Prokaryotic/Mito_RF"/>
</dbReference>
<dbReference type="SMART" id="SM00937">
    <property type="entry name" value="PCRF"/>
    <property type="match status" value="1"/>
</dbReference>
<dbReference type="AlphaFoldDB" id="A0A1G2PQG9"/>
<dbReference type="Proteomes" id="UP000176951">
    <property type="component" value="Unassembled WGS sequence"/>
</dbReference>
<dbReference type="PANTHER" id="PTHR43804:SF7">
    <property type="entry name" value="LD18447P"/>
    <property type="match status" value="1"/>
</dbReference>
<evidence type="ECO:0000313" key="7">
    <source>
        <dbReference type="Proteomes" id="UP000176951"/>
    </source>
</evidence>
<keyword evidence="4" id="KW-0175">Coiled coil</keyword>
<keyword evidence="3" id="KW-0648">Protein biosynthesis</keyword>
<reference evidence="6 7" key="1">
    <citation type="journal article" date="2016" name="Nat. Commun.">
        <title>Thousands of microbial genomes shed light on interconnected biogeochemical processes in an aquifer system.</title>
        <authorList>
            <person name="Anantharaman K."/>
            <person name="Brown C.T."/>
            <person name="Hug L.A."/>
            <person name="Sharon I."/>
            <person name="Castelle C.J."/>
            <person name="Probst A.J."/>
            <person name="Thomas B.C."/>
            <person name="Singh A."/>
            <person name="Wilkins M.J."/>
            <person name="Karaoz U."/>
            <person name="Brodie E.L."/>
            <person name="Williams K.H."/>
            <person name="Hubbard S.S."/>
            <person name="Banfield J.F."/>
        </authorList>
    </citation>
    <scope>NUCLEOTIDE SEQUENCE [LARGE SCALE GENOMIC DNA]</scope>
</reference>
<name>A0A1G2PQG9_9BACT</name>
<gene>
    <name evidence="6" type="ORF">A3A97_03250</name>
</gene>
<dbReference type="InterPro" id="IPR000352">
    <property type="entry name" value="Pep_chain_release_fac_I"/>
</dbReference>
<organism evidence="6 7">
    <name type="scientific">Candidatus Terrybacteria bacterium RIFCSPLOWO2_01_FULL_40_23</name>
    <dbReference type="NCBI Taxonomy" id="1802366"/>
    <lineage>
        <taxon>Bacteria</taxon>
        <taxon>Candidatus Terryibacteriota</taxon>
    </lineage>
</organism>
<dbReference type="Gene3D" id="3.30.70.1660">
    <property type="match status" value="1"/>
</dbReference>
<dbReference type="Gene3D" id="3.30.160.20">
    <property type="match status" value="1"/>
</dbReference>
<comment type="similarity">
    <text evidence="1">Belongs to the prokaryotic/mitochondrial release factor family.</text>
</comment>
<dbReference type="FunFam" id="3.30.160.20:FF:000004">
    <property type="entry name" value="Peptide chain release factor 1"/>
    <property type="match status" value="1"/>
</dbReference>